<accession>A0A133ZZ33</accession>
<evidence type="ECO:0000313" key="3">
    <source>
        <dbReference type="Proteomes" id="UP000070483"/>
    </source>
</evidence>
<keyword evidence="3" id="KW-1185">Reference proteome</keyword>
<keyword evidence="1" id="KW-0472">Membrane</keyword>
<feature type="transmembrane region" description="Helical" evidence="1">
    <location>
        <begin position="20"/>
        <end position="36"/>
    </location>
</feature>
<dbReference type="RefSeq" id="WP_231724357.1">
    <property type="nucleotide sequence ID" value="NZ_AP019835.1"/>
</dbReference>
<gene>
    <name evidence="2" type="ORF">HMPREF3180_01967</name>
</gene>
<dbReference type="PATRIC" id="fig|157687.3.peg.1966"/>
<keyword evidence="1" id="KW-0812">Transmembrane</keyword>
<evidence type="ECO:0000256" key="1">
    <source>
        <dbReference type="SAM" id="Phobius"/>
    </source>
</evidence>
<dbReference type="EMBL" id="LSDD01000150">
    <property type="protein sequence ID" value="KXB60709.1"/>
    <property type="molecule type" value="Genomic_DNA"/>
</dbReference>
<proteinExistence type="predicted"/>
<dbReference type="Proteomes" id="UP000070483">
    <property type="component" value="Unassembled WGS sequence"/>
</dbReference>
<feature type="transmembrane region" description="Helical" evidence="1">
    <location>
        <begin position="42"/>
        <end position="63"/>
    </location>
</feature>
<evidence type="ECO:0000313" key="2">
    <source>
        <dbReference type="EMBL" id="KXB60709.1"/>
    </source>
</evidence>
<sequence>MVIEIFKEVKFMNKKYQNMIVIMASISSAIIGGRIIDEYGWVIGLITAAITGAVVGLLGKIILKFLKINR</sequence>
<comment type="caution">
    <text evidence="2">The sequence shown here is derived from an EMBL/GenBank/DDBJ whole genome shotgun (WGS) entry which is preliminary data.</text>
</comment>
<name>A0A133ZZ33_9FUSO</name>
<organism evidence="2 3">
    <name type="scientific">Leptotrichia wadei</name>
    <dbReference type="NCBI Taxonomy" id="157687"/>
    <lineage>
        <taxon>Bacteria</taxon>
        <taxon>Fusobacteriati</taxon>
        <taxon>Fusobacteriota</taxon>
        <taxon>Fusobacteriia</taxon>
        <taxon>Fusobacteriales</taxon>
        <taxon>Leptotrichiaceae</taxon>
        <taxon>Leptotrichia</taxon>
    </lineage>
</organism>
<keyword evidence="1" id="KW-1133">Transmembrane helix</keyword>
<reference evidence="3" key="1">
    <citation type="submission" date="2016-01" db="EMBL/GenBank/DDBJ databases">
        <authorList>
            <person name="Mitreva M."/>
            <person name="Pepin K.H."/>
            <person name="Mihindukulasuriya K.A."/>
            <person name="Fulton R."/>
            <person name="Fronick C."/>
            <person name="O'Laughlin M."/>
            <person name="Miner T."/>
            <person name="Herter B."/>
            <person name="Rosa B.A."/>
            <person name="Cordes M."/>
            <person name="Tomlinson C."/>
            <person name="Wollam A."/>
            <person name="Palsikar V.B."/>
            <person name="Mardis E.R."/>
            <person name="Wilson R.K."/>
        </authorList>
    </citation>
    <scope>NUCLEOTIDE SEQUENCE [LARGE SCALE GENOMIC DNA]</scope>
    <source>
        <strain evidence="3">KA00185</strain>
    </source>
</reference>
<dbReference type="STRING" id="157687.HMPREF3180_01967"/>
<protein>
    <submittedName>
        <fullName evidence="2">Uncharacterized protein</fullName>
    </submittedName>
</protein>
<dbReference type="AlphaFoldDB" id="A0A133ZZ33"/>